<dbReference type="EMBL" id="CAAALY010129588">
    <property type="protein sequence ID" value="VEL32048.1"/>
    <property type="molecule type" value="Genomic_DNA"/>
</dbReference>
<name>A0A3S5CS56_9PLAT</name>
<reference evidence="2" key="1">
    <citation type="submission" date="2018-11" db="EMBL/GenBank/DDBJ databases">
        <authorList>
            <consortium name="Pathogen Informatics"/>
        </authorList>
    </citation>
    <scope>NUCLEOTIDE SEQUENCE</scope>
</reference>
<evidence type="ECO:0000313" key="3">
    <source>
        <dbReference type="Proteomes" id="UP000784294"/>
    </source>
</evidence>
<sequence length="125" mass="13294">MVAHLARNPAPHGCESVTSASNWVGVPSGPINQPKGTTSRHSGPTTLSFQRQHRVTLSHCLAAVSCVSASALCTLHCWRVMCCRCAWGGVPELPGGRERLARREVVVIGLASGVRSERAADQALR</sequence>
<gene>
    <name evidence="2" type="ORF">PXEA_LOCUS25488</name>
</gene>
<protein>
    <submittedName>
        <fullName evidence="2">Uncharacterized protein</fullName>
    </submittedName>
</protein>
<dbReference type="AlphaFoldDB" id="A0A3S5CS56"/>
<accession>A0A3S5CS56</accession>
<evidence type="ECO:0000256" key="1">
    <source>
        <dbReference type="SAM" id="MobiDB-lite"/>
    </source>
</evidence>
<feature type="region of interest" description="Disordered" evidence="1">
    <location>
        <begin position="25"/>
        <end position="45"/>
    </location>
</feature>
<proteinExistence type="predicted"/>
<feature type="compositionally biased region" description="Polar residues" evidence="1">
    <location>
        <begin position="30"/>
        <end position="45"/>
    </location>
</feature>
<comment type="caution">
    <text evidence="2">The sequence shown here is derived from an EMBL/GenBank/DDBJ whole genome shotgun (WGS) entry which is preliminary data.</text>
</comment>
<evidence type="ECO:0000313" key="2">
    <source>
        <dbReference type="EMBL" id="VEL32048.1"/>
    </source>
</evidence>
<keyword evidence="3" id="KW-1185">Reference proteome</keyword>
<organism evidence="2 3">
    <name type="scientific">Protopolystoma xenopodis</name>
    <dbReference type="NCBI Taxonomy" id="117903"/>
    <lineage>
        <taxon>Eukaryota</taxon>
        <taxon>Metazoa</taxon>
        <taxon>Spiralia</taxon>
        <taxon>Lophotrochozoa</taxon>
        <taxon>Platyhelminthes</taxon>
        <taxon>Monogenea</taxon>
        <taxon>Polyopisthocotylea</taxon>
        <taxon>Polystomatidea</taxon>
        <taxon>Polystomatidae</taxon>
        <taxon>Protopolystoma</taxon>
    </lineage>
</organism>
<dbReference type="Proteomes" id="UP000784294">
    <property type="component" value="Unassembled WGS sequence"/>
</dbReference>